<dbReference type="InterPro" id="IPR035386">
    <property type="entry name" value="Arm-DNA-bind_5"/>
</dbReference>
<dbReference type="GO" id="GO:0003677">
    <property type="term" value="F:DNA binding"/>
    <property type="evidence" value="ECO:0007669"/>
    <property type="project" value="UniProtKB-KW"/>
</dbReference>
<accession>A0A3G6NE96</accession>
<gene>
    <name evidence="5" type="ORF">EG346_01925</name>
</gene>
<dbReference type="EMBL" id="CP033920">
    <property type="protein sequence ID" value="AZA47031.1"/>
    <property type="molecule type" value="Genomic_DNA"/>
</dbReference>
<dbReference type="Proteomes" id="UP000273270">
    <property type="component" value="Chromosome"/>
</dbReference>
<evidence type="ECO:0000256" key="1">
    <source>
        <dbReference type="ARBA" id="ARBA00008857"/>
    </source>
</evidence>
<dbReference type="GO" id="GO:0006310">
    <property type="term" value="P:DNA recombination"/>
    <property type="evidence" value="ECO:0007669"/>
    <property type="project" value="UniProtKB-KW"/>
</dbReference>
<reference evidence="6" key="1">
    <citation type="submission" date="2018-11" db="EMBL/GenBank/DDBJ databases">
        <title>Proposal to divide the Flavobacteriaceae and reorganize its genera based on Amino Acid Identity values calculated from whole genome sequences.</title>
        <authorList>
            <person name="Nicholson A.C."/>
            <person name="Gulvik C.A."/>
            <person name="Whitney A.M."/>
            <person name="Humrighouse B.W."/>
            <person name="Bell M."/>
            <person name="Holmes B."/>
            <person name="Steigerwalt A.G."/>
            <person name="Villarma A."/>
            <person name="Sheth M."/>
            <person name="Batra D."/>
            <person name="Pryor J."/>
            <person name="Bernardet J.-F."/>
            <person name="Hugo C."/>
            <person name="Kampfer P."/>
            <person name="Newman J."/>
            <person name="McQuiston J.R."/>
        </authorList>
    </citation>
    <scope>NUCLEOTIDE SEQUENCE [LARGE SCALE GENOMIC DNA]</scope>
    <source>
        <strain evidence="6">G0188</strain>
    </source>
</reference>
<protein>
    <submittedName>
        <fullName evidence="5">Site-specific integrase</fullName>
    </submittedName>
</protein>
<keyword evidence="3" id="KW-0233">DNA recombination</keyword>
<evidence type="ECO:0000259" key="4">
    <source>
        <dbReference type="PROSITE" id="PS51898"/>
    </source>
</evidence>
<dbReference type="SUPFAM" id="SSF56349">
    <property type="entry name" value="DNA breaking-rejoining enzymes"/>
    <property type="match status" value="1"/>
</dbReference>
<dbReference type="InterPro" id="IPR010998">
    <property type="entry name" value="Integrase_recombinase_N"/>
</dbReference>
<dbReference type="InterPro" id="IPR011010">
    <property type="entry name" value="DNA_brk_join_enz"/>
</dbReference>
<dbReference type="InterPro" id="IPR050090">
    <property type="entry name" value="Tyrosine_recombinase_XerCD"/>
</dbReference>
<dbReference type="AlphaFoldDB" id="A0A3G6NE96"/>
<evidence type="ECO:0000256" key="3">
    <source>
        <dbReference type="ARBA" id="ARBA00023172"/>
    </source>
</evidence>
<dbReference type="CDD" id="cd01185">
    <property type="entry name" value="INTN1_C_like"/>
    <property type="match status" value="1"/>
</dbReference>
<dbReference type="KEGG" id="ccau:EG346_01925"/>
<dbReference type="Pfam" id="PF17293">
    <property type="entry name" value="Arm-DNA-bind_5"/>
    <property type="match status" value="1"/>
</dbReference>
<dbReference type="PROSITE" id="PS51898">
    <property type="entry name" value="TYR_RECOMBINASE"/>
    <property type="match status" value="1"/>
</dbReference>
<dbReference type="InterPro" id="IPR013762">
    <property type="entry name" value="Integrase-like_cat_sf"/>
</dbReference>
<dbReference type="InterPro" id="IPR025269">
    <property type="entry name" value="SAM-like_dom"/>
</dbReference>
<comment type="similarity">
    <text evidence="1">Belongs to the 'phage' integrase family.</text>
</comment>
<dbReference type="Gene3D" id="1.10.150.130">
    <property type="match status" value="1"/>
</dbReference>
<evidence type="ECO:0000313" key="5">
    <source>
        <dbReference type="EMBL" id="AZA47031.1"/>
    </source>
</evidence>
<proteinExistence type="inferred from homology"/>
<dbReference type="InterPro" id="IPR002104">
    <property type="entry name" value="Integrase_catalytic"/>
</dbReference>
<organism evidence="5 6">
    <name type="scientific">Chryseobacterium carnipullorum</name>
    <dbReference type="NCBI Taxonomy" id="1124835"/>
    <lineage>
        <taxon>Bacteria</taxon>
        <taxon>Pseudomonadati</taxon>
        <taxon>Bacteroidota</taxon>
        <taxon>Flavobacteriia</taxon>
        <taxon>Flavobacteriales</taxon>
        <taxon>Weeksellaceae</taxon>
        <taxon>Chryseobacterium group</taxon>
        <taxon>Chryseobacterium</taxon>
    </lineage>
</organism>
<keyword evidence="6" id="KW-1185">Reference proteome</keyword>
<dbReference type="Pfam" id="PF13102">
    <property type="entry name" value="Phage_int_SAM_5"/>
    <property type="match status" value="1"/>
</dbReference>
<dbReference type="Pfam" id="PF00589">
    <property type="entry name" value="Phage_integrase"/>
    <property type="match status" value="1"/>
</dbReference>
<dbReference type="GO" id="GO:0015074">
    <property type="term" value="P:DNA integration"/>
    <property type="evidence" value="ECO:0007669"/>
    <property type="project" value="InterPro"/>
</dbReference>
<name>A0A3G6NE96_CHRCU</name>
<dbReference type="PANTHER" id="PTHR30349:SF64">
    <property type="entry name" value="PROPHAGE INTEGRASE INTD-RELATED"/>
    <property type="match status" value="1"/>
</dbReference>
<evidence type="ECO:0000313" key="6">
    <source>
        <dbReference type="Proteomes" id="UP000273270"/>
    </source>
</evidence>
<sequence length="412" mass="48345">MFVKCSSKYMTSFQFTLKNAPKSNGEKSIIISFIKDRKNTSLSLQKSCREDQWSFETERVKKNHPDHNKLNTFIEKYKIIIEHIIDQFEEENIPYTLPDLINRIKTYKGKNKTSSYTEFQLENIENLKKSDKLGSAQIEKETLNSLQTFFNKKDIGFNEINYTSLNKYEAYCTEKGNKMSTLGIRVRTIRNIFNKAIKAKIIKETQYPFKDYKVSKIKSNSKKEFLTQDEIQLLNEYEAENAREQFAKDMFLFSYYSRGINFIDIIKLEKKSIFGSNINYIRTKTGVSINFKLSDKNDEIIKRYSSNVDSYFIFKIIQNNNTDIGYLKNKSHKYLKEFVNPPLKDIIKNLKINKNITFYCARHSFATALKFKNISIDIIKEALGHKDIQSTMAYLNTLPDAKLDKIIEDIIL</sequence>
<feature type="domain" description="Tyr recombinase" evidence="4">
    <location>
        <begin position="221"/>
        <end position="408"/>
    </location>
</feature>
<dbReference type="PANTHER" id="PTHR30349">
    <property type="entry name" value="PHAGE INTEGRASE-RELATED"/>
    <property type="match status" value="1"/>
</dbReference>
<keyword evidence="2" id="KW-0238">DNA-binding</keyword>
<dbReference type="Gene3D" id="1.10.443.10">
    <property type="entry name" value="Intergrase catalytic core"/>
    <property type="match status" value="1"/>
</dbReference>
<evidence type="ECO:0000256" key="2">
    <source>
        <dbReference type="ARBA" id="ARBA00023125"/>
    </source>
</evidence>